<evidence type="ECO:0000256" key="1">
    <source>
        <dbReference type="SAM" id="Phobius"/>
    </source>
</evidence>
<accession>A0A501WU16</accession>
<gene>
    <name evidence="2" type="ORF">FJM67_12180</name>
</gene>
<organism evidence="2 3">
    <name type="scientific">Maribrevibacterium harenarium</name>
    <dbReference type="NCBI Taxonomy" id="2589817"/>
    <lineage>
        <taxon>Bacteria</taxon>
        <taxon>Pseudomonadati</taxon>
        <taxon>Pseudomonadota</taxon>
        <taxon>Gammaproteobacteria</taxon>
        <taxon>Oceanospirillales</taxon>
        <taxon>Oceanospirillaceae</taxon>
        <taxon>Maribrevibacterium</taxon>
    </lineage>
</organism>
<reference evidence="2 3" key="1">
    <citation type="submission" date="2019-06" db="EMBL/GenBank/DDBJ databases">
        <title>A novel bacterium of genus Marinomonas, isolated from coastal sand.</title>
        <authorList>
            <person name="Huang H."/>
            <person name="Mo K."/>
            <person name="Hu Y."/>
        </authorList>
    </citation>
    <scope>NUCLEOTIDE SEQUENCE [LARGE SCALE GENOMIC DNA]</scope>
    <source>
        <strain evidence="2 3">HB171799</strain>
    </source>
</reference>
<dbReference type="Proteomes" id="UP000315901">
    <property type="component" value="Unassembled WGS sequence"/>
</dbReference>
<comment type="caution">
    <text evidence="2">The sequence shown here is derived from an EMBL/GenBank/DDBJ whole genome shotgun (WGS) entry which is preliminary data.</text>
</comment>
<keyword evidence="1" id="KW-0812">Transmembrane</keyword>
<dbReference type="RefSeq" id="WP_140589646.1">
    <property type="nucleotide sequence ID" value="NZ_VFRR01000025.1"/>
</dbReference>
<keyword evidence="1" id="KW-1133">Transmembrane helix</keyword>
<keyword evidence="3" id="KW-1185">Reference proteome</keyword>
<evidence type="ECO:0000313" key="2">
    <source>
        <dbReference type="EMBL" id="TPE49336.1"/>
    </source>
</evidence>
<keyword evidence="1" id="KW-0472">Membrane</keyword>
<feature type="transmembrane region" description="Helical" evidence="1">
    <location>
        <begin position="20"/>
        <end position="39"/>
    </location>
</feature>
<name>A0A501WU16_9GAMM</name>
<protein>
    <submittedName>
        <fullName evidence="2">Uncharacterized protein</fullName>
    </submittedName>
</protein>
<sequence>MSQFQLKHSTTPSGSRRSKWLSYGLAGILFTVVSGSFILDSYLDQVNNVNLSEAGQLADPNQYPS</sequence>
<dbReference type="AlphaFoldDB" id="A0A501WU16"/>
<evidence type="ECO:0000313" key="3">
    <source>
        <dbReference type="Proteomes" id="UP000315901"/>
    </source>
</evidence>
<proteinExistence type="predicted"/>
<dbReference type="EMBL" id="VFRR01000025">
    <property type="protein sequence ID" value="TPE49336.1"/>
    <property type="molecule type" value="Genomic_DNA"/>
</dbReference>